<dbReference type="EMBL" id="JACHLN010000002">
    <property type="protein sequence ID" value="MBB4839794.1"/>
    <property type="molecule type" value="Genomic_DNA"/>
</dbReference>
<proteinExistence type="predicted"/>
<feature type="transmembrane region" description="Helical" evidence="5">
    <location>
        <begin position="64"/>
        <end position="81"/>
    </location>
</feature>
<feature type="domain" description="O-antigen ligase-related" evidence="6">
    <location>
        <begin position="235"/>
        <end position="383"/>
    </location>
</feature>
<evidence type="ECO:0000256" key="4">
    <source>
        <dbReference type="ARBA" id="ARBA00023136"/>
    </source>
</evidence>
<evidence type="ECO:0000256" key="5">
    <source>
        <dbReference type="SAM" id="Phobius"/>
    </source>
</evidence>
<dbReference type="AlphaFoldDB" id="A0A7W7NTI7"/>
<dbReference type="Proteomes" id="UP000575241">
    <property type="component" value="Unassembled WGS sequence"/>
</dbReference>
<organism evidence="7 8">
    <name type="scientific">Sphingomonas kyeonggiensis</name>
    <dbReference type="NCBI Taxonomy" id="1268553"/>
    <lineage>
        <taxon>Bacteria</taxon>
        <taxon>Pseudomonadati</taxon>
        <taxon>Pseudomonadota</taxon>
        <taxon>Alphaproteobacteria</taxon>
        <taxon>Sphingomonadales</taxon>
        <taxon>Sphingomonadaceae</taxon>
        <taxon>Sphingomonas</taxon>
    </lineage>
</organism>
<dbReference type="PANTHER" id="PTHR37422:SF23">
    <property type="entry name" value="TEICHURONIC ACID BIOSYNTHESIS PROTEIN TUAE"/>
    <property type="match status" value="1"/>
</dbReference>
<reference evidence="7 8" key="1">
    <citation type="submission" date="2020-08" db="EMBL/GenBank/DDBJ databases">
        <title>Functional genomics of gut bacteria from endangered species of beetles.</title>
        <authorList>
            <person name="Carlos-Shanley C."/>
        </authorList>
    </citation>
    <scope>NUCLEOTIDE SEQUENCE [LARGE SCALE GENOMIC DNA]</scope>
    <source>
        <strain evidence="7 8">S00224</strain>
    </source>
</reference>
<accession>A0A7W7NTI7</accession>
<dbReference type="PANTHER" id="PTHR37422">
    <property type="entry name" value="TEICHURONIC ACID BIOSYNTHESIS PROTEIN TUAE"/>
    <property type="match status" value="1"/>
</dbReference>
<gene>
    <name evidence="7" type="ORF">HNP52_002863</name>
</gene>
<dbReference type="InterPro" id="IPR051533">
    <property type="entry name" value="WaaL-like"/>
</dbReference>
<evidence type="ECO:0000313" key="7">
    <source>
        <dbReference type="EMBL" id="MBB4839794.1"/>
    </source>
</evidence>
<sequence>MMQYIRQFRAKFWVIAAFLVLVFFIGGGSRDDVESLLILRPAAALMCCFALFSLRMEEVRANRFAFGIAAAVAGLCILHLIPLPPALWQNLPGRQLAVQVDAAAGLQGVWRPLSLAPDDSWNALYSLLVPFAIFLMGVQLRQRELHALLPLFVALGLLSGVLGILQILGPPHGSLYLYRVTNDGAAVGMFANRNHQALLLALLFPMLATYAMLRGDKGERSIGRSLLAAGAGLVLVPLLLITGSRAGLLIGICGLLSIAMIYRLPSTRRGGRSKALWRDWRYWAAAAVVSAMVAIAALSSKAEALSRLLAAGQGNDRRFQMWGPIAEMAWKYFPFGSGVGSFVEVYQVDEPRNLLSLTYTNHAHNDFLEIWLTAGVPGVILLLLAVVLLGRRIWSRFRAPVRAEGDLFGRLGAFLVVFVALASLGDYPLRVPSISCLFVVAVLWVSGERRAVKDGKGLIDDEVGGK</sequence>
<dbReference type="GO" id="GO:0016020">
    <property type="term" value="C:membrane"/>
    <property type="evidence" value="ECO:0007669"/>
    <property type="project" value="UniProtKB-SubCell"/>
</dbReference>
<dbReference type="InterPro" id="IPR007016">
    <property type="entry name" value="O-antigen_ligase-rel_domated"/>
</dbReference>
<feature type="transmembrane region" description="Helical" evidence="5">
    <location>
        <begin position="280"/>
        <end position="299"/>
    </location>
</feature>
<dbReference type="RefSeq" id="WP_184168183.1">
    <property type="nucleotide sequence ID" value="NZ_JACHLN010000002.1"/>
</dbReference>
<feature type="transmembrane region" description="Helical" evidence="5">
    <location>
        <begin position="225"/>
        <end position="241"/>
    </location>
</feature>
<feature type="transmembrane region" description="Helical" evidence="5">
    <location>
        <begin position="197"/>
        <end position="213"/>
    </location>
</feature>
<dbReference type="Pfam" id="PF04932">
    <property type="entry name" value="Wzy_C"/>
    <property type="match status" value="1"/>
</dbReference>
<keyword evidence="7" id="KW-0436">Ligase</keyword>
<evidence type="ECO:0000256" key="2">
    <source>
        <dbReference type="ARBA" id="ARBA00022692"/>
    </source>
</evidence>
<dbReference type="GO" id="GO:0016874">
    <property type="term" value="F:ligase activity"/>
    <property type="evidence" value="ECO:0007669"/>
    <property type="project" value="UniProtKB-KW"/>
</dbReference>
<evidence type="ECO:0000256" key="1">
    <source>
        <dbReference type="ARBA" id="ARBA00004141"/>
    </source>
</evidence>
<evidence type="ECO:0000259" key="6">
    <source>
        <dbReference type="Pfam" id="PF04932"/>
    </source>
</evidence>
<comment type="subcellular location">
    <subcellularLocation>
        <location evidence="1">Membrane</location>
        <topology evidence="1">Multi-pass membrane protein</topology>
    </subcellularLocation>
</comment>
<protein>
    <submittedName>
        <fullName evidence="7">O-antigen ligase</fullName>
    </submittedName>
</protein>
<feature type="transmembrane region" description="Helical" evidence="5">
    <location>
        <begin position="12"/>
        <end position="29"/>
    </location>
</feature>
<feature type="transmembrane region" description="Helical" evidence="5">
    <location>
        <begin position="431"/>
        <end position="447"/>
    </location>
</feature>
<keyword evidence="8" id="KW-1185">Reference proteome</keyword>
<keyword evidence="2 5" id="KW-0812">Transmembrane</keyword>
<feature type="transmembrane region" description="Helical" evidence="5">
    <location>
        <begin position="35"/>
        <end position="52"/>
    </location>
</feature>
<feature type="transmembrane region" description="Helical" evidence="5">
    <location>
        <begin position="370"/>
        <end position="389"/>
    </location>
</feature>
<evidence type="ECO:0000256" key="3">
    <source>
        <dbReference type="ARBA" id="ARBA00022989"/>
    </source>
</evidence>
<feature type="transmembrane region" description="Helical" evidence="5">
    <location>
        <begin position="247"/>
        <end position="264"/>
    </location>
</feature>
<feature type="transmembrane region" description="Helical" evidence="5">
    <location>
        <begin position="123"/>
        <end position="140"/>
    </location>
</feature>
<keyword evidence="3 5" id="KW-1133">Transmembrane helix</keyword>
<feature type="transmembrane region" description="Helical" evidence="5">
    <location>
        <begin position="147"/>
        <end position="168"/>
    </location>
</feature>
<name>A0A7W7NTI7_9SPHN</name>
<evidence type="ECO:0000313" key="8">
    <source>
        <dbReference type="Proteomes" id="UP000575241"/>
    </source>
</evidence>
<feature type="transmembrane region" description="Helical" evidence="5">
    <location>
        <begin position="407"/>
        <end position="425"/>
    </location>
</feature>
<comment type="caution">
    <text evidence="7">The sequence shown here is derived from an EMBL/GenBank/DDBJ whole genome shotgun (WGS) entry which is preliminary data.</text>
</comment>
<keyword evidence="4 5" id="KW-0472">Membrane</keyword>